<sequence length="464" mass="53533">MDSVDPPQPEAPWIHHDDPDPVGPENPDMKDNIQRIKLLISIWSPYARFVSKWYSEDQELQIRLKRFHQVVQKVIQRNEEDMVGSAVSNLNILKSLVDEIFEIDDLRRDSNAITSPSSVYAGEVVSLMDSVLQNLNDAFVLLAADNTRTSTIMLHVKEEQVESLKEKLIVFRNFLCLIPNRMLISDQDCVDLFENAQMIALTIAPFLYVVVCSINGVEEFAWNVGDAFRYLLATFDNVMGELMDGYLESLLVAAAPENDNDDDDDRNPTIDEKALEFVDYLIHKLKLMMLSYNEDDTKDQFNILIDELSFLRYSLMEDLLLLNKNPIIKEMKSLTISARALVFKTGSFFCKSRDFKQEDERMVEYCCLKIPDLLRAVDDIKKKASDLFNHYFFSSRNSRKSSNYPSTANVLECVNFIINKLEQLLRSKANPLNALEPHMENVYEQQSFSVILLNILENRTWNFS</sequence>
<gene>
    <name evidence="3" type="ORF">ACH5RR_034492</name>
</gene>
<evidence type="ECO:0000313" key="4">
    <source>
        <dbReference type="Proteomes" id="UP001630127"/>
    </source>
</evidence>
<evidence type="ECO:0000313" key="3">
    <source>
        <dbReference type="EMBL" id="KAL3504651.1"/>
    </source>
</evidence>
<accession>A0ABD2YB32</accession>
<feature type="region of interest" description="Disordered" evidence="1">
    <location>
        <begin position="1"/>
        <end position="28"/>
    </location>
</feature>
<protein>
    <recommendedName>
        <fullName evidence="2">Late blight resistance protein R1A-like N-terminal domain-containing protein</fullName>
    </recommendedName>
</protein>
<evidence type="ECO:0000259" key="2">
    <source>
        <dbReference type="Pfam" id="PF12061"/>
    </source>
</evidence>
<name>A0ABD2YB32_9GENT</name>
<comment type="caution">
    <text evidence="3">The sequence shown here is derived from an EMBL/GenBank/DDBJ whole genome shotgun (WGS) entry which is preliminary data.</text>
</comment>
<dbReference type="EMBL" id="JBJUIK010000014">
    <property type="protein sequence ID" value="KAL3504651.1"/>
    <property type="molecule type" value="Genomic_DNA"/>
</dbReference>
<keyword evidence="4" id="KW-1185">Reference proteome</keyword>
<dbReference type="Proteomes" id="UP001630127">
    <property type="component" value="Unassembled WGS sequence"/>
</dbReference>
<dbReference type="AlphaFoldDB" id="A0ABD2YB32"/>
<proteinExistence type="predicted"/>
<reference evidence="3 4" key="1">
    <citation type="submission" date="2024-11" db="EMBL/GenBank/DDBJ databases">
        <title>A near-complete genome assembly of Cinchona calisaya.</title>
        <authorList>
            <person name="Lian D.C."/>
            <person name="Zhao X.W."/>
            <person name="Wei L."/>
        </authorList>
    </citation>
    <scope>NUCLEOTIDE SEQUENCE [LARGE SCALE GENOMIC DNA]</scope>
    <source>
        <tissue evidence="3">Nenye</tissue>
    </source>
</reference>
<feature type="domain" description="Late blight resistance protein R1A-like N-terminal" evidence="2">
    <location>
        <begin position="119"/>
        <end position="364"/>
    </location>
</feature>
<evidence type="ECO:0000256" key="1">
    <source>
        <dbReference type="SAM" id="MobiDB-lite"/>
    </source>
</evidence>
<dbReference type="InterPro" id="IPR021929">
    <property type="entry name" value="R1A-like_N"/>
</dbReference>
<organism evidence="3 4">
    <name type="scientific">Cinchona calisaya</name>
    <dbReference type="NCBI Taxonomy" id="153742"/>
    <lineage>
        <taxon>Eukaryota</taxon>
        <taxon>Viridiplantae</taxon>
        <taxon>Streptophyta</taxon>
        <taxon>Embryophyta</taxon>
        <taxon>Tracheophyta</taxon>
        <taxon>Spermatophyta</taxon>
        <taxon>Magnoliopsida</taxon>
        <taxon>eudicotyledons</taxon>
        <taxon>Gunneridae</taxon>
        <taxon>Pentapetalae</taxon>
        <taxon>asterids</taxon>
        <taxon>lamiids</taxon>
        <taxon>Gentianales</taxon>
        <taxon>Rubiaceae</taxon>
        <taxon>Cinchonoideae</taxon>
        <taxon>Cinchoneae</taxon>
        <taxon>Cinchona</taxon>
    </lineage>
</organism>
<feature type="compositionally biased region" description="Pro residues" evidence="1">
    <location>
        <begin position="1"/>
        <end position="10"/>
    </location>
</feature>
<dbReference type="Pfam" id="PF12061">
    <property type="entry name" value="NB-LRR"/>
    <property type="match status" value="1"/>
</dbReference>